<feature type="compositionally biased region" description="Basic and acidic residues" evidence="1">
    <location>
        <begin position="833"/>
        <end position="845"/>
    </location>
</feature>
<evidence type="ECO:0000313" key="3">
    <source>
        <dbReference type="EMBL" id="KAF2837652.1"/>
    </source>
</evidence>
<dbReference type="AlphaFoldDB" id="A0A9P4S9C7"/>
<gene>
    <name evidence="3" type="ORF">M501DRAFT_937743</name>
</gene>
<feature type="region of interest" description="Disordered" evidence="1">
    <location>
        <begin position="1"/>
        <end position="141"/>
    </location>
</feature>
<evidence type="ECO:0000259" key="2">
    <source>
        <dbReference type="SMART" id="SM01327"/>
    </source>
</evidence>
<feature type="region of interest" description="Disordered" evidence="1">
    <location>
        <begin position="796"/>
        <end position="936"/>
    </location>
</feature>
<sequence length="936" mass="104326">MVLQSSQRARELERKYQARRGHVPQISISDDNHHVTEAIGDMYGDADYEPTSNRMQRPLSFVASPQGDKFEVASLQSLNNRPSPGSQLRESTSNDRTTNSPNGSPKIPSSRSPSFPREDISRSPPTLSRTHSETASQQFPLNDIDYESSPAAVAQELSNLQAIRRMSMDVNASDPDLPSFSSGFAIPTLAPSHSDDENDTSRLFWVPARLHPELAPKEFKTFIEDKVEKIKRRSGGEDTLSPEGVDRQGSGGGLRRKKSMLSKQIDGPNGYKDGAERLEKKRSLAGHKDPSILEFESLISDPSSIVRRLSIDQTRRSSEDGMEVPVTEDMPILPLAPAGQSLKRSTRTNYRRGSLRKGERVPFSKRMAGRQVETDTEESPATSPIAPSHPDLPHLGLTRVHTEPIPPRGESAENFSRPGRKRSPPITVEQSYTVPPVDSITAPSESGERRSPQPRAFHSRIASNGRTTAPLPGYNPPIPQIIETPPPETQRTPVTYNQQFPARTSSKSSYNQNQSAVQHPVPTRDAAQPRSQNRQPLTAPLQHQAPLSQTFDDIVTHPSPLPGNSTRTDSLTLIPTLSEDKQAQRRSKDKKDASDSAGRKTSWGWLLGSEDKEKEKEKERERKEKEEKEPVRKGRLKLSRSSEKVHDNTRLDVLQSSIDGGSKGRESVVINRESFRLEEERKKESNRKATGSDGSKGKDSGLFSSLFGGKKRSDRDSGGKKSSSQRGLSPEPPPRVLKPDIDYNWTRFSIMEERAIYRMAHLKLANPRRELYSQVLLSNFMYSYLAKVQQMHPQVQIGQSATPKQQERLAQQRKKEQQQPEEFSQYQRYQEQQARDDAGSGDKAAHGVHHSTVQSSTDQEGHGEYDTNQDDTSDSQSSQYAHSSAQSRRGKSSGGYSVSSGQNYLGQPAAKHQDGFYQRSSFDDDGGNDAKDDDMW</sequence>
<dbReference type="GO" id="GO:0005737">
    <property type="term" value="C:cytoplasm"/>
    <property type="evidence" value="ECO:0007669"/>
    <property type="project" value="TreeGrafter"/>
</dbReference>
<dbReference type="PANTHER" id="PTHR28089:SF1">
    <property type="entry name" value="PROTEIN ZDS1-RELATED"/>
    <property type="match status" value="1"/>
</dbReference>
<accession>A0A9P4S9C7</accession>
<reference evidence="3" key="1">
    <citation type="journal article" date="2020" name="Stud. Mycol.">
        <title>101 Dothideomycetes genomes: a test case for predicting lifestyles and emergence of pathogens.</title>
        <authorList>
            <person name="Haridas S."/>
            <person name="Albert R."/>
            <person name="Binder M."/>
            <person name="Bloem J."/>
            <person name="Labutti K."/>
            <person name="Salamov A."/>
            <person name="Andreopoulos B."/>
            <person name="Baker S."/>
            <person name="Barry K."/>
            <person name="Bills G."/>
            <person name="Bluhm B."/>
            <person name="Cannon C."/>
            <person name="Castanera R."/>
            <person name="Culley D."/>
            <person name="Daum C."/>
            <person name="Ezra D."/>
            <person name="Gonzalez J."/>
            <person name="Henrissat B."/>
            <person name="Kuo A."/>
            <person name="Liang C."/>
            <person name="Lipzen A."/>
            <person name="Lutzoni F."/>
            <person name="Magnuson J."/>
            <person name="Mondo S."/>
            <person name="Nolan M."/>
            <person name="Ohm R."/>
            <person name="Pangilinan J."/>
            <person name="Park H.-J."/>
            <person name="Ramirez L."/>
            <person name="Alfaro M."/>
            <person name="Sun H."/>
            <person name="Tritt A."/>
            <person name="Yoshinaga Y."/>
            <person name="Zwiers L.-H."/>
            <person name="Turgeon B."/>
            <person name="Goodwin S."/>
            <person name="Spatafora J."/>
            <person name="Crous P."/>
            <person name="Grigoriev I."/>
        </authorList>
    </citation>
    <scope>NUCLEOTIDE SEQUENCE</scope>
    <source>
        <strain evidence="3">CBS 101060</strain>
    </source>
</reference>
<feature type="compositionally biased region" description="Basic and acidic residues" evidence="1">
    <location>
        <begin position="609"/>
        <end position="632"/>
    </location>
</feature>
<dbReference type="GO" id="GO:0030010">
    <property type="term" value="P:establishment of cell polarity"/>
    <property type="evidence" value="ECO:0007669"/>
    <property type="project" value="TreeGrafter"/>
</dbReference>
<dbReference type="InterPro" id="IPR040206">
    <property type="entry name" value="Zds1/2"/>
</dbReference>
<feature type="compositionally biased region" description="Polar residues" evidence="1">
    <location>
        <begin position="562"/>
        <end position="575"/>
    </location>
</feature>
<feature type="compositionally biased region" description="Pro residues" evidence="1">
    <location>
        <begin position="473"/>
        <end position="488"/>
    </location>
</feature>
<evidence type="ECO:0000313" key="4">
    <source>
        <dbReference type="Proteomes" id="UP000799429"/>
    </source>
</evidence>
<dbReference type="PANTHER" id="PTHR28089">
    <property type="entry name" value="PROTEIN ZDS1-RELATED"/>
    <property type="match status" value="1"/>
</dbReference>
<organism evidence="3 4">
    <name type="scientific">Patellaria atrata CBS 101060</name>
    <dbReference type="NCBI Taxonomy" id="1346257"/>
    <lineage>
        <taxon>Eukaryota</taxon>
        <taxon>Fungi</taxon>
        <taxon>Dikarya</taxon>
        <taxon>Ascomycota</taxon>
        <taxon>Pezizomycotina</taxon>
        <taxon>Dothideomycetes</taxon>
        <taxon>Dothideomycetes incertae sedis</taxon>
        <taxon>Patellariales</taxon>
        <taxon>Patellariaceae</taxon>
        <taxon>Patellaria</taxon>
    </lineage>
</organism>
<proteinExistence type="predicted"/>
<feature type="domain" description="Protein Zds1 C-terminal" evidence="2">
    <location>
        <begin position="737"/>
        <end position="789"/>
    </location>
</feature>
<dbReference type="OrthoDB" id="5589766at2759"/>
<feature type="compositionally biased region" description="Basic and acidic residues" evidence="1">
    <location>
        <begin position="589"/>
        <end position="598"/>
    </location>
</feature>
<name>A0A9P4S9C7_9PEZI</name>
<feature type="region of interest" description="Disordered" evidence="1">
    <location>
        <begin position="310"/>
        <end position="740"/>
    </location>
</feature>
<comment type="caution">
    <text evidence="3">The sequence shown here is derived from an EMBL/GenBank/DDBJ whole genome shotgun (WGS) entry which is preliminary data.</text>
</comment>
<dbReference type="GO" id="GO:0010971">
    <property type="term" value="P:positive regulation of G2/M transition of mitotic cell cycle"/>
    <property type="evidence" value="ECO:0007669"/>
    <property type="project" value="TreeGrafter"/>
</dbReference>
<feature type="compositionally biased region" description="Basic residues" evidence="1">
    <location>
        <begin position="344"/>
        <end position="355"/>
    </location>
</feature>
<feature type="compositionally biased region" description="Low complexity" evidence="1">
    <location>
        <begin position="874"/>
        <end position="887"/>
    </location>
</feature>
<feature type="compositionally biased region" description="Polar residues" evidence="1">
    <location>
        <begin position="491"/>
        <end position="517"/>
    </location>
</feature>
<keyword evidence="4" id="KW-1185">Reference proteome</keyword>
<dbReference type="SMART" id="SM01327">
    <property type="entry name" value="Zds_C"/>
    <property type="match status" value="1"/>
</dbReference>
<evidence type="ECO:0000256" key="1">
    <source>
        <dbReference type="SAM" id="MobiDB-lite"/>
    </source>
</evidence>
<dbReference type="InterPro" id="IPR013941">
    <property type="entry name" value="ZDS1_C"/>
</dbReference>
<feature type="compositionally biased region" description="Basic and acidic residues" evidence="1">
    <location>
        <begin position="310"/>
        <end position="319"/>
    </location>
</feature>
<feature type="compositionally biased region" description="Basic and acidic residues" evidence="1">
    <location>
        <begin position="273"/>
        <end position="291"/>
    </location>
</feature>
<dbReference type="EMBL" id="MU006099">
    <property type="protein sequence ID" value="KAF2837652.1"/>
    <property type="molecule type" value="Genomic_DNA"/>
</dbReference>
<feature type="compositionally biased region" description="Basic and acidic residues" evidence="1">
    <location>
        <begin position="640"/>
        <end position="650"/>
    </location>
</feature>
<feature type="compositionally biased region" description="Polar residues" evidence="1">
    <location>
        <begin position="74"/>
        <end position="113"/>
    </location>
</feature>
<protein>
    <recommendedName>
        <fullName evidence="2">Protein Zds1 C-terminal domain-containing protein</fullName>
    </recommendedName>
</protein>
<feature type="compositionally biased region" description="Basic and acidic residues" evidence="1">
    <location>
        <begin position="673"/>
        <end position="687"/>
    </location>
</feature>
<feature type="compositionally biased region" description="Polar residues" evidence="1">
    <location>
        <begin position="123"/>
        <end position="140"/>
    </location>
</feature>
<dbReference type="Proteomes" id="UP000799429">
    <property type="component" value="Unassembled WGS sequence"/>
</dbReference>
<feature type="region of interest" description="Disordered" evidence="1">
    <location>
        <begin position="231"/>
        <end position="297"/>
    </location>
</feature>
<dbReference type="Pfam" id="PF08632">
    <property type="entry name" value="Zds_C"/>
    <property type="match status" value="1"/>
</dbReference>